<evidence type="ECO:0000313" key="1">
    <source>
        <dbReference type="EMBL" id="ACX71944.1"/>
    </source>
</evidence>
<evidence type="ECO:0000313" key="2">
    <source>
        <dbReference type="Proteomes" id="UP000002063"/>
    </source>
</evidence>
<dbReference type="EMBL" id="CP001787">
    <property type="protein sequence ID" value="ACX71944.1"/>
    <property type="molecule type" value="Genomic_DNA"/>
</dbReference>
<protein>
    <submittedName>
        <fullName evidence="1">Uncharacterized protein</fullName>
    </submittedName>
</protein>
<dbReference type="RefSeq" id="WP_012819490.1">
    <property type="nucleotide sequence ID" value="NC_013407.1"/>
</dbReference>
<dbReference type="AlphaFoldDB" id="C9REE2"/>
<dbReference type="GeneID" id="8512401"/>
<organism evidence="1 2">
    <name type="scientific">Methanocaldococcus vulcanius (strain ATCC 700851 / DSM 12094 / M7)</name>
    <name type="common">Methanococcus vulcanius</name>
    <dbReference type="NCBI Taxonomy" id="579137"/>
    <lineage>
        <taxon>Archaea</taxon>
        <taxon>Methanobacteriati</taxon>
        <taxon>Methanobacteriota</taxon>
        <taxon>Methanomada group</taxon>
        <taxon>Methanococci</taxon>
        <taxon>Methanococcales</taxon>
        <taxon>Methanocaldococcaceae</taxon>
        <taxon>Methanocaldococcus</taxon>
    </lineage>
</organism>
<dbReference type="OrthoDB" id="65659at2157"/>
<dbReference type="HOGENOM" id="CLU_135436_0_0_2"/>
<gene>
    <name evidence="1" type="ordered locus">Metvu_0075</name>
</gene>
<accession>C9REE2</accession>
<dbReference type="KEGG" id="mvu:Metvu_0075"/>
<reference evidence="1" key="1">
    <citation type="submission" date="2009-10" db="EMBL/GenBank/DDBJ databases">
        <title>Complete sequence of chromosome of Methanocaldococcus vulcanius M7.</title>
        <authorList>
            <consortium name="US DOE Joint Genome Institute"/>
            <person name="Lucas S."/>
            <person name="Copeland A."/>
            <person name="Lapidus A."/>
            <person name="Glavina del Rio T."/>
            <person name="Dalin E."/>
            <person name="Tice H."/>
            <person name="Bruce D."/>
            <person name="Goodwin L."/>
            <person name="Pitluck S."/>
            <person name="Lcollab F.I."/>
            <person name="Brettin T."/>
            <person name="Detter J.C."/>
            <person name="Han C."/>
            <person name="Tapia R."/>
            <person name="Kuske C.R."/>
            <person name="Schmutz J."/>
            <person name="Larimer F."/>
            <person name="Land M."/>
            <person name="Hauser L."/>
            <person name="Kyrpides N."/>
            <person name="Ovchinikova G."/>
            <person name="Sieprawska-Lupa M."/>
            <person name="Whitman W.B."/>
            <person name="Woyke T."/>
        </authorList>
    </citation>
    <scope>NUCLEOTIDE SEQUENCE [LARGE SCALE GENOMIC DNA]</scope>
    <source>
        <strain evidence="1">M7</strain>
    </source>
</reference>
<name>C9REE2_METVM</name>
<dbReference type="Proteomes" id="UP000002063">
    <property type="component" value="Chromosome"/>
</dbReference>
<dbReference type="STRING" id="579137.Metvu_0075"/>
<proteinExistence type="predicted"/>
<dbReference type="eggNOG" id="arCOG05067">
    <property type="taxonomic scope" value="Archaea"/>
</dbReference>
<sequence>MKKHTYVLILLLFLFINIGHCYNIGKITLTKKNPTYTNEFTLKKVENFTYKLTFTHYGIMNKSGVIYILLNGKIIYKIDKNNKVNINNKPYPTISIDIAHTLKNGKNILEIYALNLNNHNYYVLNNVYINEPTKTPISTKLELCILILMSMCIIGFYKSRRI</sequence>
<keyword evidence="2" id="KW-1185">Reference proteome</keyword>